<accession>A0ABR1HNE5</accession>
<feature type="region of interest" description="Disordered" evidence="1">
    <location>
        <begin position="1"/>
        <end position="160"/>
    </location>
</feature>
<gene>
    <name evidence="2" type="ORF">QQZ08_009479</name>
</gene>
<evidence type="ECO:0000256" key="1">
    <source>
        <dbReference type="SAM" id="MobiDB-lite"/>
    </source>
</evidence>
<dbReference type="EMBL" id="JAZAVK010000107">
    <property type="protein sequence ID" value="KAK7422489.1"/>
    <property type="molecule type" value="Genomic_DNA"/>
</dbReference>
<evidence type="ECO:0000313" key="2">
    <source>
        <dbReference type="EMBL" id="KAK7422489.1"/>
    </source>
</evidence>
<proteinExistence type="predicted"/>
<feature type="compositionally biased region" description="Basic and acidic residues" evidence="1">
    <location>
        <begin position="140"/>
        <end position="149"/>
    </location>
</feature>
<dbReference type="Proteomes" id="UP001498421">
    <property type="component" value="Unassembled WGS sequence"/>
</dbReference>
<feature type="compositionally biased region" description="Basic and acidic residues" evidence="1">
    <location>
        <begin position="78"/>
        <end position="94"/>
    </location>
</feature>
<comment type="caution">
    <text evidence="2">The sequence shown here is derived from an EMBL/GenBank/DDBJ whole genome shotgun (WGS) entry which is preliminary data.</text>
</comment>
<organism evidence="2 3">
    <name type="scientific">Neonectria magnoliae</name>
    <dbReference type="NCBI Taxonomy" id="2732573"/>
    <lineage>
        <taxon>Eukaryota</taxon>
        <taxon>Fungi</taxon>
        <taxon>Dikarya</taxon>
        <taxon>Ascomycota</taxon>
        <taxon>Pezizomycotina</taxon>
        <taxon>Sordariomycetes</taxon>
        <taxon>Hypocreomycetidae</taxon>
        <taxon>Hypocreales</taxon>
        <taxon>Nectriaceae</taxon>
        <taxon>Neonectria</taxon>
    </lineage>
</organism>
<evidence type="ECO:0000313" key="3">
    <source>
        <dbReference type="Proteomes" id="UP001498421"/>
    </source>
</evidence>
<keyword evidence="3" id="KW-1185">Reference proteome</keyword>
<reference evidence="2 3" key="1">
    <citation type="journal article" date="2025" name="Microbiol. Resour. Announc.">
        <title>Draft genome sequences for Neonectria magnoliae and Neonectria punicea, canker pathogens of Liriodendron tulipifera and Acer saccharum in West Virginia.</title>
        <authorList>
            <person name="Petronek H.M."/>
            <person name="Kasson M.T."/>
            <person name="Metheny A.M."/>
            <person name="Stauder C.M."/>
            <person name="Lovett B."/>
            <person name="Lynch S.C."/>
            <person name="Garnas J.R."/>
            <person name="Kasson L.R."/>
            <person name="Stajich J.E."/>
        </authorList>
    </citation>
    <scope>NUCLEOTIDE SEQUENCE [LARGE SCALE GENOMIC DNA]</scope>
    <source>
        <strain evidence="2 3">NRRL 64651</strain>
    </source>
</reference>
<feature type="compositionally biased region" description="Low complexity" evidence="1">
    <location>
        <begin position="39"/>
        <end position="64"/>
    </location>
</feature>
<feature type="compositionally biased region" description="Polar residues" evidence="1">
    <location>
        <begin position="1"/>
        <end position="19"/>
    </location>
</feature>
<name>A0ABR1HNE5_9HYPO</name>
<sequence>MKVPRQSNRAGSTAPSSDARTPPVDADLPIPSIEDRDSSTSASGVTSTTSSRSSHLRTPSVSVTPPAPTLCAQSSASDSRRDETTSEARSKSDGVESALQRMRLSSPDGIANLSDVNDAIDAVARGSDSRSMSLAPEGSNTRDESDTPQRKARRRRSSSKAFILPHDVKDEELPQDAFHSPSFQNALRNSKHLMLTTRDVLGSNALHNDPDSTMKRLYVEAGNLACFKYPSTRTVGFVGDSGVEYHYHEKDAFEIKVELFSIDEISDQLSSLLGSYRHFHFNKNEMESSEKKEMEEIAKRARDTFRSMFGDRMENEAFLVENSENKVLRSLISWAADARPSEVRSCVSGSSLKSCSDILMELSSEPDSKTKTAKWPFIRKIK</sequence>
<protein>
    <submittedName>
        <fullName evidence="2">Uncharacterized protein</fullName>
    </submittedName>
</protein>